<proteinExistence type="predicted"/>
<comment type="caution">
    <text evidence="2">The sequence shown here is derived from an EMBL/GenBank/DDBJ whole genome shotgun (WGS) entry which is preliminary data.</text>
</comment>
<reference evidence="2" key="1">
    <citation type="submission" date="2021-06" db="EMBL/GenBank/DDBJ databases">
        <authorList>
            <person name="Kallberg Y."/>
            <person name="Tangrot J."/>
            <person name="Rosling A."/>
        </authorList>
    </citation>
    <scope>NUCLEOTIDE SEQUENCE</scope>
    <source>
        <strain evidence="2">FL966</strain>
    </source>
</reference>
<evidence type="ECO:0000313" key="3">
    <source>
        <dbReference type="Proteomes" id="UP000789759"/>
    </source>
</evidence>
<dbReference type="Pfam" id="PF10551">
    <property type="entry name" value="MULE"/>
    <property type="match status" value="1"/>
</dbReference>
<accession>A0A9N9JC96</accession>
<dbReference type="EMBL" id="CAJVQA010022246">
    <property type="protein sequence ID" value="CAG8772898.1"/>
    <property type="molecule type" value="Genomic_DNA"/>
</dbReference>
<dbReference type="PANTHER" id="PTHR47718:SF17">
    <property type="entry name" value="PROTEIN FAR1-RELATED SEQUENCE 5-LIKE"/>
    <property type="match status" value="1"/>
</dbReference>
<evidence type="ECO:0000259" key="1">
    <source>
        <dbReference type="Pfam" id="PF10551"/>
    </source>
</evidence>
<dbReference type="PANTHER" id="PTHR47718">
    <property type="entry name" value="OS01G0519700 PROTEIN"/>
    <property type="match status" value="1"/>
</dbReference>
<feature type="domain" description="MULE transposase" evidence="1">
    <location>
        <begin position="66"/>
        <end position="147"/>
    </location>
</feature>
<gene>
    <name evidence="2" type="ORF">CPELLU_LOCUS15970</name>
</gene>
<dbReference type="InterPro" id="IPR018289">
    <property type="entry name" value="MULE_transposase_dom"/>
</dbReference>
<dbReference type="AlphaFoldDB" id="A0A9N9JC96"/>
<organism evidence="2 3">
    <name type="scientific">Cetraspora pellucida</name>
    <dbReference type="NCBI Taxonomy" id="1433469"/>
    <lineage>
        <taxon>Eukaryota</taxon>
        <taxon>Fungi</taxon>
        <taxon>Fungi incertae sedis</taxon>
        <taxon>Mucoromycota</taxon>
        <taxon>Glomeromycotina</taxon>
        <taxon>Glomeromycetes</taxon>
        <taxon>Diversisporales</taxon>
        <taxon>Gigasporaceae</taxon>
        <taxon>Cetraspora</taxon>
    </lineage>
</organism>
<keyword evidence="3" id="KW-1185">Reference proteome</keyword>
<dbReference type="Proteomes" id="UP000789759">
    <property type="component" value="Unassembled WGS sequence"/>
</dbReference>
<protein>
    <submittedName>
        <fullName evidence="2">8269_t:CDS:1</fullName>
    </submittedName>
</protein>
<name>A0A9N9JC96_9GLOM</name>
<evidence type="ECO:0000313" key="2">
    <source>
        <dbReference type="EMBL" id="CAG8772898.1"/>
    </source>
</evidence>
<dbReference type="OrthoDB" id="2440185at2759"/>
<sequence>MICKYRAGAQIKNDASTLYEYLSKAQQENPDRYFKIDFEGIDNRLSRIFWMSPDQRHLRAQFYDVIINDNTCKTNKYMMPLSIFIVIDSNNRSRIAATAVVSDETVSTYKWILKQTKLATNGLQPTIIFTDADPAMQVAITNEYPEAIVRHLSDFDRRWMELMNNYSEVQSYCDCVLYSTKEYWAHAFTKHKFSANTHSTQCVECINRIIKLEANSGSSLCQLQAGIDLRLKDEIKYAKLQEFRNMNSTTGLPHVSNTIFKEINDMFLLHNNELNVSASQQLDHKYSEEGIALFDKDQELTIQLVQSKSKSLPTVIFETLKKIRGQEVNSKIAVESDSKKVSYGRRLRICKKALNIVIMNGTNKVLEDLLQHFINEQVSAQSSSTASNLSEQGIGQEINSLIISNPSQHKGKRHPTNKRYLSTIENQNNKLVRSNN</sequence>